<organism evidence="1 2">
    <name type="scientific">Xylaria bambusicola</name>
    <dbReference type="NCBI Taxonomy" id="326684"/>
    <lineage>
        <taxon>Eukaryota</taxon>
        <taxon>Fungi</taxon>
        <taxon>Dikarya</taxon>
        <taxon>Ascomycota</taxon>
        <taxon>Pezizomycotina</taxon>
        <taxon>Sordariomycetes</taxon>
        <taxon>Xylariomycetidae</taxon>
        <taxon>Xylariales</taxon>
        <taxon>Xylariaceae</taxon>
        <taxon>Xylaria</taxon>
    </lineage>
</organism>
<comment type="caution">
    <text evidence="1">The sequence shown here is derived from an EMBL/GenBank/DDBJ whole genome shotgun (WGS) entry which is preliminary data.</text>
</comment>
<evidence type="ECO:0000313" key="2">
    <source>
        <dbReference type="Proteomes" id="UP001305414"/>
    </source>
</evidence>
<accession>A0AAN7ZF44</accession>
<sequence>MKWQKEDCKIRHNLYQTRKLTHDSALIDGRTGWTLLEGQEMVIGYASEAEIRSWGEYELGDTAPLREKVAELYRNGIKAKFKFVKPQSTMLDR</sequence>
<protein>
    <submittedName>
        <fullName evidence="1">Uncharacterized protein</fullName>
    </submittedName>
</protein>
<proteinExistence type="predicted"/>
<dbReference type="AlphaFoldDB" id="A0AAN7ZF44"/>
<reference evidence="1 2" key="1">
    <citation type="submission" date="2023-10" db="EMBL/GenBank/DDBJ databases">
        <title>Draft genome sequence of Xylaria bambusicola isolate GMP-LS, the root and basal stem rot pathogen of sugarcane in Indonesia.</title>
        <authorList>
            <person name="Selvaraj P."/>
            <person name="Muralishankar V."/>
            <person name="Muruganantham S."/>
            <person name="Sp S."/>
            <person name="Haryani S."/>
            <person name="Lau K.J.X."/>
            <person name="Naqvi N.I."/>
        </authorList>
    </citation>
    <scope>NUCLEOTIDE SEQUENCE [LARGE SCALE GENOMIC DNA]</scope>
    <source>
        <strain evidence="1">GMP-LS</strain>
    </source>
</reference>
<keyword evidence="2" id="KW-1185">Reference proteome</keyword>
<dbReference type="Proteomes" id="UP001305414">
    <property type="component" value="Unassembled WGS sequence"/>
</dbReference>
<evidence type="ECO:0000313" key="1">
    <source>
        <dbReference type="EMBL" id="KAK5637268.1"/>
    </source>
</evidence>
<gene>
    <name evidence="1" type="ORF">RRF57_012980</name>
</gene>
<name>A0AAN7ZF44_9PEZI</name>
<dbReference type="EMBL" id="JAWHQM010000103">
    <property type="protein sequence ID" value="KAK5637268.1"/>
    <property type="molecule type" value="Genomic_DNA"/>
</dbReference>